<sequence>MQEKKMDEKKVREAIEELKDDINIYEFMIRDNKGFTSLCVKLKAKIEKLKTAIEALEKQLPKEYEIKDRTPYCLSEIEGFEMDDSDDNYECPYCRSNFAHQREVVAVYNSHPVSKNENILEVE</sequence>
<protein>
    <recommendedName>
        <fullName evidence="4">C2H2-type domain-containing protein</fullName>
    </recommendedName>
</protein>
<keyword evidence="1" id="KW-0175">Coiled coil</keyword>
<comment type="caution">
    <text evidence="2">The sequence shown here is derived from an EMBL/GenBank/DDBJ whole genome shotgun (WGS) entry which is preliminary data.</text>
</comment>
<proteinExistence type="predicted"/>
<evidence type="ECO:0008006" key="4">
    <source>
        <dbReference type="Google" id="ProtNLM"/>
    </source>
</evidence>
<accession>A0ABT2T7T4</accession>
<gene>
    <name evidence="2" type="ORF">OCV51_01420</name>
</gene>
<name>A0ABT2T7T4_9FIRM</name>
<evidence type="ECO:0000256" key="1">
    <source>
        <dbReference type="SAM" id="Coils"/>
    </source>
</evidence>
<evidence type="ECO:0000313" key="3">
    <source>
        <dbReference type="Proteomes" id="UP001652394"/>
    </source>
</evidence>
<dbReference type="EMBL" id="JAOQJX010000002">
    <property type="protein sequence ID" value="MCU6746328.1"/>
    <property type="molecule type" value="Genomic_DNA"/>
</dbReference>
<reference evidence="2 3" key="1">
    <citation type="journal article" date="2021" name="ISME Commun">
        <title>Automated analysis of genomic sequences facilitates high-throughput and comprehensive description of bacteria.</title>
        <authorList>
            <person name="Hitch T.C.A."/>
        </authorList>
    </citation>
    <scope>NUCLEOTIDE SEQUENCE [LARGE SCALE GENOMIC DNA]</scope>
    <source>
        <strain evidence="2 3">H2_18</strain>
    </source>
</reference>
<organism evidence="2 3">
    <name type="scientific">Faecalicatena acetigenes</name>
    <dbReference type="NCBI Taxonomy" id="2981790"/>
    <lineage>
        <taxon>Bacteria</taxon>
        <taxon>Bacillati</taxon>
        <taxon>Bacillota</taxon>
        <taxon>Clostridia</taxon>
        <taxon>Lachnospirales</taxon>
        <taxon>Lachnospiraceae</taxon>
        <taxon>Faecalicatena</taxon>
    </lineage>
</organism>
<dbReference type="RefSeq" id="WP_267303976.1">
    <property type="nucleotide sequence ID" value="NZ_JAOQJX010000002.1"/>
</dbReference>
<evidence type="ECO:0000313" key="2">
    <source>
        <dbReference type="EMBL" id="MCU6746328.1"/>
    </source>
</evidence>
<dbReference type="Proteomes" id="UP001652394">
    <property type="component" value="Unassembled WGS sequence"/>
</dbReference>
<feature type="coiled-coil region" evidence="1">
    <location>
        <begin position="1"/>
        <end position="66"/>
    </location>
</feature>
<keyword evidence="3" id="KW-1185">Reference proteome</keyword>